<dbReference type="Pfam" id="PF03432">
    <property type="entry name" value="Relaxase"/>
    <property type="match status" value="1"/>
</dbReference>
<proteinExistence type="predicted"/>
<feature type="domain" description="MobA/VirD2-like nuclease" evidence="2">
    <location>
        <begin position="51"/>
        <end position="166"/>
    </location>
</feature>
<reference evidence="5" key="1">
    <citation type="submission" date="2009-10" db="EMBL/GenBank/DDBJ databases">
        <title>Diversity of trophic interactions inside an arsenic-rich microbial ecosystem.</title>
        <authorList>
            <person name="Bertin P.N."/>
            <person name="Heinrich-Salmeron A."/>
            <person name="Pelletier E."/>
            <person name="Goulhen-Chollet F."/>
            <person name="Arsene-Ploetze F."/>
            <person name="Gallien S."/>
            <person name="Calteau A."/>
            <person name="Vallenet D."/>
            <person name="Casiot C."/>
            <person name="Chane-Woon-Ming B."/>
            <person name="Giloteaux L."/>
            <person name="Barakat M."/>
            <person name="Bonnefoy V."/>
            <person name="Bruneel O."/>
            <person name="Chandler M."/>
            <person name="Cleiss J."/>
            <person name="Duran R."/>
            <person name="Elbaz-Poulichet F."/>
            <person name="Fonknechten N."/>
            <person name="Lauga B."/>
            <person name="Mornico D."/>
            <person name="Ortet P."/>
            <person name="Schaeffer C."/>
            <person name="Siguier P."/>
            <person name="Alexander Thil Smith A."/>
            <person name="Van Dorsselaer A."/>
            <person name="Weissenbach J."/>
            <person name="Medigue C."/>
            <person name="Le Paslier D."/>
        </authorList>
    </citation>
    <scope>NUCLEOTIDE SEQUENCE</scope>
</reference>
<sequence>MIGKVGKSRTVGKAGSKSQFGDVVNYIAREADGKGREIPRHEMGMLNLDADIDDLDLAIRQMDMVAARTVKNGKFKGDPVYHLVLSWQEGESPTPKQVKDCVQHTLKSLGMQECQAVWAIHRDTDDDHVHISVNRVHPEKGVVMGPPRRDYLIIDKAMRELEIKHGFTRDNGPFITLDGKGGPQIVRMSRKERLEKGLLKNGDEQGPLLTQAAKAAERSQGAPSFQEWAQSGPAHEFRNALNDPRATWQHVHAALAGHGIVIQPKGSGMVVSTALESGRVLACPMSKLDRNFTKMKLKQRLGAFTPAPSLLSPPTLINTYERFLRDCQSGKQPDGPAQYNAKDDQRMIHRARRQDEREYLHARYKADQQQIKDTRRDARQSLMARQKSERDALQASTKAHKQAFMAKEAAMGKSLWAYEAARAKEDLQKKHLKERHVLPRTMVWRDWLEQQAAMGDDAALAALRGIRYREGRKASQEKNGFEGEELEALKPILSGLHHEIDHRRQLIHYRNDQGAKLFTDTGPRIEMHDRADESVEAALRIAEQKYGAVDITGSAAFRGQAARQAARLGIQVRDKDLQQVWQGERLAMLPKPQKTREAQQDMSRVLPDGANPQHAQKQHESSQQKTGETVRRRPRHRRDDLGH</sequence>
<dbReference type="NCBIfam" id="NF041893">
    <property type="entry name" value="TraI_MobP_relax"/>
    <property type="match status" value="1"/>
</dbReference>
<evidence type="ECO:0000313" key="5">
    <source>
        <dbReference type="EMBL" id="CBI04813.1"/>
    </source>
</evidence>
<dbReference type="Pfam" id="PF22863">
    <property type="entry name" value="TraI_middle"/>
    <property type="match status" value="1"/>
</dbReference>
<evidence type="ECO:0000259" key="4">
    <source>
        <dbReference type="Pfam" id="PF22863"/>
    </source>
</evidence>
<dbReference type="AlphaFoldDB" id="E6QC87"/>
<feature type="domain" description="TraI-like middle" evidence="4">
    <location>
        <begin position="212"/>
        <end position="307"/>
    </location>
</feature>
<gene>
    <name evidence="5" type="ORF">CARN5_1683</name>
</gene>
<dbReference type="InterPro" id="IPR005094">
    <property type="entry name" value="Endonuclease_MobA/VirD2"/>
</dbReference>
<dbReference type="Pfam" id="PF18821">
    <property type="entry name" value="LPD7"/>
    <property type="match status" value="1"/>
</dbReference>
<accession>E6QC87</accession>
<name>E6QC87_9ZZZZ</name>
<dbReference type="InterPro" id="IPR040677">
    <property type="entry name" value="LPD7"/>
</dbReference>
<feature type="domain" description="Large polyvalent protein-associated" evidence="3">
    <location>
        <begin position="497"/>
        <end position="583"/>
    </location>
</feature>
<evidence type="ECO:0000256" key="1">
    <source>
        <dbReference type="SAM" id="MobiDB-lite"/>
    </source>
</evidence>
<protein>
    <submittedName>
        <fullName evidence="5">Putative Relaxase/Mobilisation nuclease</fullName>
    </submittedName>
</protein>
<comment type="caution">
    <text evidence="5">The sequence shown here is derived from an EMBL/GenBank/DDBJ whole genome shotgun (WGS) entry which is preliminary data.</text>
</comment>
<dbReference type="EMBL" id="CABP01000085">
    <property type="protein sequence ID" value="CBI04813.1"/>
    <property type="molecule type" value="Genomic_DNA"/>
</dbReference>
<dbReference type="InterPro" id="IPR049751">
    <property type="entry name" value="TraI/MobA_relaxases"/>
</dbReference>
<organism evidence="5">
    <name type="scientific">mine drainage metagenome</name>
    <dbReference type="NCBI Taxonomy" id="410659"/>
    <lineage>
        <taxon>unclassified sequences</taxon>
        <taxon>metagenomes</taxon>
        <taxon>ecological metagenomes</taxon>
    </lineage>
</organism>
<dbReference type="InterPro" id="IPR054462">
    <property type="entry name" value="TraI_M"/>
</dbReference>
<feature type="region of interest" description="Disordered" evidence="1">
    <location>
        <begin position="590"/>
        <end position="643"/>
    </location>
</feature>
<evidence type="ECO:0000259" key="2">
    <source>
        <dbReference type="Pfam" id="PF03432"/>
    </source>
</evidence>
<evidence type="ECO:0000259" key="3">
    <source>
        <dbReference type="Pfam" id="PF18821"/>
    </source>
</evidence>